<reference evidence="3 4" key="1">
    <citation type="journal article" date="2013" name="PLoS Genet.">
        <title>Distinctive expansion of potential virulence genes in the genome of the oomycete fish pathogen Saprolegnia parasitica.</title>
        <authorList>
            <person name="Jiang R.H."/>
            <person name="de Bruijn I."/>
            <person name="Haas B.J."/>
            <person name="Belmonte R."/>
            <person name="Lobach L."/>
            <person name="Christie J."/>
            <person name="van den Ackerveken G."/>
            <person name="Bottin A."/>
            <person name="Bulone V."/>
            <person name="Diaz-Moreno S.M."/>
            <person name="Dumas B."/>
            <person name="Fan L."/>
            <person name="Gaulin E."/>
            <person name="Govers F."/>
            <person name="Grenville-Briggs L.J."/>
            <person name="Horner N.R."/>
            <person name="Levin J.Z."/>
            <person name="Mammella M."/>
            <person name="Meijer H.J."/>
            <person name="Morris P."/>
            <person name="Nusbaum C."/>
            <person name="Oome S."/>
            <person name="Phillips A.J."/>
            <person name="van Rooyen D."/>
            <person name="Rzeszutek E."/>
            <person name="Saraiva M."/>
            <person name="Secombes C.J."/>
            <person name="Seidl M.F."/>
            <person name="Snel B."/>
            <person name="Stassen J.H."/>
            <person name="Sykes S."/>
            <person name="Tripathy S."/>
            <person name="van den Berg H."/>
            <person name="Vega-Arreguin J.C."/>
            <person name="Wawra S."/>
            <person name="Young S.K."/>
            <person name="Zeng Q."/>
            <person name="Dieguez-Uribeondo J."/>
            <person name="Russ C."/>
            <person name="Tyler B.M."/>
            <person name="van West P."/>
        </authorList>
    </citation>
    <scope>NUCLEOTIDE SEQUENCE [LARGE SCALE GENOMIC DNA]</scope>
    <source>
        <strain evidence="3 4">CBS 223.65</strain>
    </source>
</reference>
<dbReference type="InterPro" id="IPR001202">
    <property type="entry name" value="WW_dom"/>
</dbReference>
<dbReference type="CDD" id="cd00201">
    <property type="entry name" value="WW"/>
    <property type="match status" value="1"/>
</dbReference>
<dbReference type="SUPFAM" id="SSF51045">
    <property type="entry name" value="WW domain"/>
    <property type="match status" value="1"/>
</dbReference>
<protein>
    <recommendedName>
        <fullName evidence="2">WW domain-containing protein</fullName>
    </recommendedName>
</protein>
<dbReference type="STRING" id="695850.A0A067CX83"/>
<dbReference type="AlphaFoldDB" id="A0A067CX83"/>
<gene>
    <name evidence="3" type="ORF">SPRG_01744</name>
</gene>
<accession>A0A067CX83</accession>
<dbReference type="Proteomes" id="UP000030745">
    <property type="component" value="Unassembled WGS sequence"/>
</dbReference>
<evidence type="ECO:0000313" key="4">
    <source>
        <dbReference type="Proteomes" id="UP000030745"/>
    </source>
</evidence>
<keyword evidence="4" id="KW-1185">Reference proteome</keyword>
<dbReference type="InterPro" id="IPR036020">
    <property type="entry name" value="WW_dom_sf"/>
</dbReference>
<dbReference type="EMBL" id="KK583192">
    <property type="protein sequence ID" value="KDO33865.1"/>
    <property type="molecule type" value="Genomic_DNA"/>
</dbReference>
<name>A0A067CX83_SAPPC</name>
<dbReference type="KEGG" id="spar:SPRG_01744"/>
<dbReference type="PROSITE" id="PS50020">
    <property type="entry name" value="WW_DOMAIN_2"/>
    <property type="match status" value="1"/>
</dbReference>
<evidence type="ECO:0000259" key="2">
    <source>
        <dbReference type="PROSITE" id="PS50020"/>
    </source>
</evidence>
<sequence>MASAEWIIVVNDDGKASYVHATTGEVSWEAPADASEWEEIVDVYGSGHTYYVNKRTNESRWELPTEPEWVPIRPATADNDEAAYVNQYTLALSTSHPQSALDPQVHAVLTPDVVAALALPPDQDAKLQALLNRPKSIYKIGPPPASMLHIMSASFFASLDSDMATLPKSRGLANTGSFNFEAIDATSSDDEMQQNDDILEQSRLLHAAREAGETKPLSARSSTSARSVRKELSMTESAQQRC</sequence>
<dbReference type="Gene3D" id="2.20.70.10">
    <property type="match status" value="1"/>
</dbReference>
<dbReference type="RefSeq" id="XP_012195501.1">
    <property type="nucleotide sequence ID" value="XM_012340111.1"/>
</dbReference>
<proteinExistence type="predicted"/>
<evidence type="ECO:0000256" key="1">
    <source>
        <dbReference type="SAM" id="MobiDB-lite"/>
    </source>
</evidence>
<feature type="domain" description="WW" evidence="2">
    <location>
        <begin position="31"/>
        <end position="66"/>
    </location>
</feature>
<dbReference type="OrthoDB" id="539213at2759"/>
<dbReference type="GeneID" id="24124325"/>
<evidence type="ECO:0000313" key="3">
    <source>
        <dbReference type="EMBL" id="KDO33865.1"/>
    </source>
</evidence>
<organism evidence="3 4">
    <name type="scientific">Saprolegnia parasitica (strain CBS 223.65)</name>
    <dbReference type="NCBI Taxonomy" id="695850"/>
    <lineage>
        <taxon>Eukaryota</taxon>
        <taxon>Sar</taxon>
        <taxon>Stramenopiles</taxon>
        <taxon>Oomycota</taxon>
        <taxon>Saprolegniomycetes</taxon>
        <taxon>Saprolegniales</taxon>
        <taxon>Saprolegniaceae</taxon>
        <taxon>Saprolegnia</taxon>
    </lineage>
</organism>
<feature type="region of interest" description="Disordered" evidence="1">
    <location>
        <begin position="209"/>
        <end position="242"/>
    </location>
</feature>
<dbReference type="VEuPathDB" id="FungiDB:SPRG_01744"/>
<dbReference type="SMART" id="SM00456">
    <property type="entry name" value="WW"/>
    <property type="match status" value="2"/>
</dbReference>